<keyword evidence="4" id="KW-1185">Reference proteome</keyword>
<dbReference type="InterPro" id="IPR045967">
    <property type="entry name" value="HAM1-like_N"/>
</dbReference>
<dbReference type="Proteomes" id="UP000007148">
    <property type="component" value="Unassembled WGS sequence"/>
</dbReference>
<dbReference type="PANTHER" id="PTHR31138:SF1">
    <property type="entry name" value="PDZ DOMAIN-CONTAINING PROTEIN"/>
    <property type="match status" value="1"/>
</dbReference>
<dbReference type="Pfam" id="PF19343">
    <property type="entry name" value="HAM1_N"/>
    <property type="match status" value="2"/>
</dbReference>
<accession>G4TBP9</accession>
<feature type="compositionally biased region" description="Low complexity" evidence="1">
    <location>
        <begin position="756"/>
        <end position="770"/>
    </location>
</feature>
<dbReference type="eggNOG" id="ENOG502R4P7">
    <property type="taxonomic scope" value="Eukaryota"/>
</dbReference>
<sequence>MGSCCSSLRKRGPRGGEREPLLPQYAPEVPPQSQFDKFAQIIGAIQAGKYPSQEQINKALRMLLASDLLKATSIQANGPLSAHGRRIIEDTRSLVQALLTAGMEKNDDDRIQDLLWHLSQVEEVPLQVNIDVDANASLGLQEGASRLPTNVVSQEELADDMRKAASSIQSLLSLLMTSHAFRLIISDVLVTARDILADVASDVAKVAALVEDRAEQLEESIRPTEVELASEKERQGGVGIPSLETLANRAEPIPERVAEVTKSAIQETEARRRAVWDRMEEEDPDRIKEAVLRRVREIIEQAQASPRYTAALATMGSLIRKYVQKLSITAAAIGDAVQTTASSADASITLEPHVEADPHLHAVLEDLKLILERFSGHGLDLLGEKLVILVRDLSTSTESEGERLSDIVEEATKWLHFALLHPGWVQSEEAQNAGSKLYDSFVQFLHRNPRYKADARSALEEAYALIDAFAADKTTNLLLSAIQTLMTDFGILGAVGPQVLAIESAKQWEVLKAELWRDILAWILPRLLRALKTIPLPRVELKSETLDMVIDKVTLSSPSFIPDHVQISNHTDFTLKASDATPDSFFETATSTQTRIKIDGLRISVEDIAYYINAKGPLCLGWLDNGLMTVDVGAKRVEGDGISLLLDIEVPSQENRETADIFRVLDAKVGVPGLAFRMERTRHWIFNALVTQPLLAPLVRTGASLVLSTQIRAGLEAMNAALCKVRDRAVTRHGPDPSVEAYLDALAHPDAPRPSTPSSASSARSSSPTADHTFVETEVTTKGIIRTTVQENERGEPQTETVLAVGIGEQILPGIGGPEPEPAPTLVEQGREALDELDGARQLAKDTADEVREARETVQTRVAAAGERMRRTRSNLAKRTGWRSSAFDV</sequence>
<dbReference type="OrthoDB" id="5407957at2759"/>
<dbReference type="AlphaFoldDB" id="G4TBP9"/>
<dbReference type="PANTHER" id="PTHR31138">
    <property type="entry name" value="CHROMOSOME 19, WHOLE GENOME SHOTGUN SEQUENCE"/>
    <property type="match status" value="1"/>
</dbReference>
<protein>
    <recommendedName>
        <fullName evidence="2">HAM1-like N-terminal domain-containing protein</fullName>
    </recommendedName>
</protein>
<feature type="region of interest" description="Disordered" evidence="1">
    <location>
        <begin position="748"/>
        <end position="774"/>
    </location>
</feature>
<evidence type="ECO:0000313" key="4">
    <source>
        <dbReference type="Proteomes" id="UP000007148"/>
    </source>
</evidence>
<evidence type="ECO:0000313" key="3">
    <source>
        <dbReference type="EMBL" id="CCA68732.1"/>
    </source>
</evidence>
<comment type="caution">
    <text evidence="3">The sequence shown here is derived from an EMBL/GenBank/DDBJ whole genome shotgun (WGS) entry which is preliminary data.</text>
</comment>
<dbReference type="EMBL" id="CAFZ01000039">
    <property type="protein sequence ID" value="CCA68732.1"/>
    <property type="molecule type" value="Genomic_DNA"/>
</dbReference>
<feature type="domain" description="HAM1-like N-terminal" evidence="2">
    <location>
        <begin position="40"/>
        <end position="220"/>
    </location>
</feature>
<dbReference type="HOGENOM" id="CLU_017363_0_0_1"/>
<evidence type="ECO:0000259" key="2">
    <source>
        <dbReference type="Pfam" id="PF19343"/>
    </source>
</evidence>
<feature type="domain" description="HAM1-like N-terminal" evidence="2">
    <location>
        <begin position="252"/>
        <end position="646"/>
    </location>
</feature>
<feature type="region of interest" description="Disordered" evidence="1">
    <location>
        <begin position="1"/>
        <end position="24"/>
    </location>
</feature>
<dbReference type="OMA" id="INKKTGW"/>
<evidence type="ECO:0000256" key="1">
    <source>
        <dbReference type="SAM" id="MobiDB-lite"/>
    </source>
</evidence>
<reference evidence="3 4" key="1">
    <citation type="journal article" date="2011" name="PLoS Pathog.">
        <title>Endophytic Life Strategies Decoded by Genome and Transcriptome Analyses of the Mutualistic Root Symbiont Piriformospora indica.</title>
        <authorList>
            <person name="Zuccaro A."/>
            <person name="Lahrmann U."/>
            <person name="Guldener U."/>
            <person name="Langen G."/>
            <person name="Pfiffi S."/>
            <person name="Biedenkopf D."/>
            <person name="Wong P."/>
            <person name="Samans B."/>
            <person name="Grimm C."/>
            <person name="Basiewicz M."/>
            <person name="Murat C."/>
            <person name="Martin F."/>
            <person name="Kogel K.H."/>
        </authorList>
    </citation>
    <scope>NUCLEOTIDE SEQUENCE [LARGE SCALE GENOMIC DNA]</scope>
    <source>
        <strain evidence="3 4">DSM 11827</strain>
    </source>
</reference>
<dbReference type="InParanoid" id="G4TBP9"/>
<gene>
    <name evidence="3" type="ORF">PIIN_02596</name>
</gene>
<dbReference type="STRING" id="1109443.G4TBP9"/>
<name>G4TBP9_SERID</name>
<proteinExistence type="predicted"/>
<organism evidence="3 4">
    <name type="scientific">Serendipita indica (strain DSM 11827)</name>
    <name type="common">Root endophyte fungus</name>
    <name type="synonym">Piriformospora indica</name>
    <dbReference type="NCBI Taxonomy" id="1109443"/>
    <lineage>
        <taxon>Eukaryota</taxon>
        <taxon>Fungi</taxon>
        <taxon>Dikarya</taxon>
        <taxon>Basidiomycota</taxon>
        <taxon>Agaricomycotina</taxon>
        <taxon>Agaricomycetes</taxon>
        <taxon>Sebacinales</taxon>
        <taxon>Serendipitaceae</taxon>
        <taxon>Serendipita</taxon>
    </lineage>
</organism>